<dbReference type="AlphaFoldDB" id="A0A2U3L625"/>
<sequence>MALIGRSGGLFFVLYIFKCFPALKPGNFEVGIVMLSLDANKI</sequence>
<reference evidence="2" key="1">
    <citation type="submission" date="2018-02" db="EMBL/GenBank/DDBJ databases">
        <authorList>
            <person name="Hausmann B."/>
        </authorList>
    </citation>
    <scope>NUCLEOTIDE SEQUENCE [LARGE SCALE GENOMIC DNA]</scope>
    <source>
        <strain evidence="2">Peat soil MAG SbF1</strain>
    </source>
</reference>
<accession>A0A2U3L625</accession>
<gene>
    <name evidence="1" type="ORF">SBF1_3850002</name>
</gene>
<evidence type="ECO:0000313" key="2">
    <source>
        <dbReference type="Proteomes" id="UP000238916"/>
    </source>
</evidence>
<proteinExistence type="predicted"/>
<dbReference type="Proteomes" id="UP000238916">
    <property type="component" value="Unassembled WGS sequence"/>
</dbReference>
<organism evidence="1 2">
    <name type="scientific">Candidatus Desulfosporosinus infrequens</name>
    <dbReference type="NCBI Taxonomy" id="2043169"/>
    <lineage>
        <taxon>Bacteria</taxon>
        <taxon>Bacillati</taxon>
        <taxon>Bacillota</taxon>
        <taxon>Clostridia</taxon>
        <taxon>Eubacteriales</taxon>
        <taxon>Desulfitobacteriaceae</taxon>
        <taxon>Desulfosporosinus</taxon>
    </lineage>
</organism>
<protein>
    <submittedName>
        <fullName evidence="1">Uncharacterized protein</fullName>
    </submittedName>
</protein>
<evidence type="ECO:0000313" key="1">
    <source>
        <dbReference type="EMBL" id="SPF47347.1"/>
    </source>
</evidence>
<dbReference type="EMBL" id="OMOF01000318">
    <property type="protein sequence ID" value="SPF47347.1"/>
    <property type="molecule type" value="Genomic_DNA"/>
</dbReference>
<name>A0A2U3L625_9FIRM</name>